<evidence type="ECO:0000256" key="3">
    <source>
        <dbReference type="ARBA" id="ARBA00022475"/>
    </source>
</evidence>
<dbReference type="EMBL" id="VYDA01000396">
    <property type="protein sequence ID" value="MYH62247.1"/>
    <property type="molecule type" value="Genomic_DNA"/>
</dbReference>
<feature type="transmembrane region" description="Helical" evidence="7">
    <location>
        <begin position="121"/>
        <end position="143"/>
    </location>
</feature>
<name>A0A6B1G1I6_9CHLR</name>
<dbReference type="CDD" id="cd06261">
    <property type="entry name" value="TM_PBP2"/>
    <property type="match status" value="1"/>
</dbReference>
<dbReference type="InterPro" id="IPR035906">
    <property type="entry name" value="MetI-like_sf"/>
</dbReference>
<evidence type="ECO:0000259" key="8">
    <source>
        <dbReference type="PROSITE" id="PS50928"/>
    </source>
</evidence>
<evidence type="ECO:0000256" key="7">
    <source>
        <dbReference type="RuleBase" id="RU363032"/>
    </source>
</evidence>
<comment type="similarity">
    <text evidence="7">Belongs to the binding-protein-dependent transport system permease family.</text>
</comment>
<feature type="transmembrane region" description="Helical" evidence="7">
    <location>
        <begin position="254"/>
        <end position="273"/>
    </location>
</feature>
<feature type="transmembrane region" description="Helical" evidence="7">
    <location>
        <begin position="155"/>
        <end position="173"/>
    </location>
</feature>
<evidence type="ECO:0000313" key="9">
    <source>
        <dbReference type="EMBL" id="MYH62247.1"/>
    </source>
</evidence>
<dbReference type="GO" id="GO:0055085">
    <property type="term" value="P:transmembrane transport"/>
    <property type="evidence" value="ECO:0007669"/>
    <property type="project" value="InterPro"/>
</dbReference>
<comment type="subcellular location">
    <subcellularLocation>
        <location evidence="1 7">Cell membrane</location>
        <topology evidence="1 7">Multi-pass membrane protein</topology>
    </subcellularLocation>
</comment>
<keyword evidence="5 7" id="KW-1133">Transmembrane helix</keyword>
<dbReference type="PROSITE" id="PS50928">
    <property type="entry name" value="ABC_TM1"/>
    <property type="match status" value="1"/>
</dbReference>
<dbReference type="PANTHER" id="PTHR43744:SF12">
    <property type="entry name" value="ABC TRANSPORTER PERMEASE PROTEIN MG189-RELATED"/>
    <property type="match status" value="1"/>
</dbReference>
<reference evidence="9" key="1">
    <citation type="submission" date="2019-09" db="EMBL/GenBank/DDBJ databases">
        <title>Characterisation of the sponge microbiome using genome-centric metagenomics.</title>
        <authorList>
            <person name="Engelberts J.P."/>
            <person name="Robbins S.J."/>
            <person name="De Goeij J.M."/>
            <person name="Aranda M."/>
            <person name="Bell S.C."/>
            <person name="Webster N.S."/>
        </authorList>
    </citation>
    <scope>NUCLEOTIDE SEQUENCE</scope>
    <source>
        <strain evidence="9">SB0675_bin_29</strain>
    </source>
</reference>
<organism evidence="9">
    <name type="scientific">Caldilineaceae bacterium SB0675_bin_29</name>
    <dbReference type="NCBI Taxonomy" id="2605266"/>
    <lineage>
        <taxon>Bacteria</taxon>
        <taxon>Bacillati</taxon>
        <taxon>Chloroflexota</taxon>
        <taxon>Caldilineae</taxon>
        <taxon>Caldilineales</taxon>
        <taxon>Caldilineaceae</taxon>
    </lineage>
</organism>
<feature type="transmembrane region" description="Helical" evidence="7">
    <location>
        <begin position="194"/>
        <end position="217"/>
    </location>
</feature>
<feature type="transmembrane region" description="Helical" evidence="7">
    <location>
        <begin position="21"/>
        <end position="46"/>
    </location>
</feature>
<gene>
    <name evidence="9" type="ORF">F4148_10975</name>
</gene>
<dbReference type="InterPro" id="IPR000515">
    <property type="entry name" value="MetI-like"/>
</dbReference>
<dbReference type="PANTHER" id="PTHR43744">
    <property type="entry name" value="ABC TRANSPORTER PERMEASE PROTEIN MG189-RELATED-RELATED"/>
    <property type="match status" value="1"/>
</dbReference>
<protein>
    <submittedName>
        <fullName evidence="9">Carbohydrate ABC transporter permease</fullName>
    </submittedName>
</protein>
<evidence type="ECO:0000256" key="2">
    <source>
        <dbReference type="ARBA" id="ARBA00022448"/>
    </source>
</evidence>
<dbReference type="GO" id="GO:0005886">
    <property type="term" value="C:plasma membrane"/>
    <property type="evidence" value="ECO:0007669"/>
    <property type="project" value="UniProtKB-SubCell"/>
</dbReference>
<keyword evidence="3" id="KW-1003">Cell membrane</keyword>
<evidence type="ECO:0000256" key="5">
    <source>
        <dbReference type="ARBA" id="ARBA00022989"/>
    </source>
</evidence>
<evidence type="ECO:0000256" key="4">
    <source>
        <dbReference type="ARBA" id="ARBA00022692"/>
    </source>
</evidence>
<evidence type="ECO:0000256" key="1">
    <source>
        <dbReference type="ARBA" id="ARBA00004651"/>
    </source>
</evidence>
<feature type="domain" description="ABC transmembrane type-1" evidence="8">
    <location>
        <begin position="84"/>
        <end position="273"/>
    </location>
</feature>
<dbReference type="SUPFAM" id="SSF161098">
    <property type="entry name" value="MetI-like"/>
    <property type="match status" value="1"/>
</dbReference>
<dbReference type="Gene3D" id="1.10.3720.10">
    <property type="entry name" value="MetI-like"/>
    <property type="match status" value="1"/>
</dbReference>
<keyword evidence="2 7" id="KW-0813">Transport</keyword>
<comment type="caution">
    <text evidence="9">The sequence shown here is derived from an EMBL/GenBank/DDBJ whole genome shotgun (WGS) entry which is preliminary data.</text>
</comment>
<keyword evidence="4 7" id="KW-0812">Transmembrane</keyword>
<accession>A0A6B1G1I6</accession>
<dbReference type="AlphaFoldDB" id="A0A6B1G1I6"/>
<feature type="transmembrane region" description="Helical" evidence="7">
    <location>
        <begin position="89"/>
        <end position="109"/>
    </location>
</feature>
<keyword evidence="6 7" id="KW-0472">Membrane</keyword>
<evidence type="ECO:0000256" key="6">
    <source>
        <dbReference type="ARBA" id="ARBA00023136"/>
    </source>
</evidence>
<dbReference type="Pfam" id="PF00528">
    <property type="entry name" value="BPD_transp_1"/>
    <property type="match status" value="1"/>
</dbReference>
<proteinExistence type="inferred from homology"/>
<sequence>MQSKDSATTSSYQRAALLEQVRVAVVHAILLCIVFISVMPFVWMFFGSFKSYVELTAGESLLPQDWTVDNYRAIIFRANFPQAFWNSSLVSLIVTLSVLFTSTAAAYVFAKYRFWGKEQLFVVVLSTMMVPFAVVLVPLYVTIADIGLSNKLGGVIVPVLFSTFGIFLMRQFLEGIPSDLIDAGRIDGASEWWIFSRIIIPLSSAPMAALAVFTFLFNWDNFLWPLVVLTSPQTKTLPLVLAGLRSLYWERYDMWAAGSMLTVAPVMLLYAVAQKQFIRGITMTGLKA</sequence>